<keyword evidence="7" id="KW-1185">Reference proteome</keyword>
<evidence type="ECO:0000256" key="4">
    <source>
        <dbReference type="ARBA" id="ARBA00022777"/>
    </source>
</evidence>
<protein>
    <recommendedName>
        <fullName evidence="5">Putative pyruvate, phosphate dikinase regulatory protein</fullName>
        <shortName evidence="5">PPDK regulatory protein</shortName>
        <ecNumber evidence="5">2.7.11.32</ecNumber>
        <ecNumber evidence="5">2.7.4.27</ecNumber>
    </recommendedName>
</protein>
<comment type="caution">
    <text evidence="6">The sequence shown here is derived from an EMBL/GenBank/DDBJ whole genome shotgun (WGS) entry which is preliminary data.</text>
</comment>
<proteinExistence type="inferred from homology"/>
<dbReference type="Pfam" id="PF03618">
    <property type="entry name" value="Kinase-PPPase"/>
    <property type="match status" value="1"/>
</dbReference>
<dbReference type="NCBIfam" id="NF003742">
    <property type="entry name" value="PRK05339.1"/>
    <property type="match status" value="1"/>
</dbReference>
<comment type="catalytic activity">
    <reaction evidence="5">
        <text>N(tele)-phospho-L-histidyl/L-threonyl-[pyruvate, phosphate dikinase] + ADP = N(tele)-phospho-L-histidyl/O-phospho-L-threonyl-[pyruvate, phosphate dikinase] + AMP + H(+)</text>
        <dbReference type="Rhea" id="RHEA:43692"/>
        <dbReference type="Rhea" id="RHEA-COMP:10650"/>
        <dbReference type="Rhea" id="RHEA-COMP:10651"/>
        <dbReference type="ChEBI" id="CHEBI:15378"/>
        <dbReference type="ChEBI" id="CHEBI:30013"/>
        <dbReference type="ChEBI" id="CHEBI:61977"/>
        <dbReference type="ChEBI" id="CHEBI:83586"/>
        <dbReference type="ChEBI" id="CHEBI:456215"/>
        <dbReference type="ChEBI" id="CHEBI:456216"/>
        <dbReference type="EC" id="2.7.11.32"/>
    </reaction>
</comment>
<keyword evidence="4 5" id="KW-0418">Kinase</keyword>
<sequence length="281" mass="31937">MEWEGERDMTKPVIYACSDSLGDTAERVARAAASQYDKEVFDIVRMPYIRSEQQIQDLVDKARHSNAMICYTIISPTLRRKLRELTTLYCVTAVDIIGPMLSGIGTLTETEPTVKPGMIHQLDEEYFKRVEAIEFAVKYDDGKNPNGFFKADIVIVGVSRTSKTPLSMYLAHKRIKAANLPLVPEVSLPPELFNIPSRKIVGLVIDPFKLNFIRSERLRSMGLNADASYANMERINEELTYARSVMRRLHCPVIDVSTKAIEETANLVMDIVKRNKELYEE</sequence>
<dbReference type="PANTHER" id="PTHR31756:SF3">
    <property type="entry name" value="PYRUVATE, PHOSPHATE DIKINASE REGULATORY PROTEIN 1, CHLOROPLASTIC"/>
    <property type="match status" value="1"/>
</dbReference>
<evidence type="ECO:0000313" key="6">
    <source>
        <dbReference type="EMBL" id="KXB92317.1"/>
    </source>
</evidence>
<keyword evidence="3 5" id="KW-0547">Nucleotide-binding</keyword>
<gene>
    <name evidence="6" type="ORF">HMPREF3182_00547</name>
</gene>
<feature type="binding site" evidence="5">
    <location>
        <begin position="157"/>
        <end position="164"/>
    </location>
    <ligand>
        <name>ADP</name>
        <dbReference type="ChEBI" id="CHEBI:456216"/>
    </ligand>
</feature>
<evidence type="ECO:0000256" key="5">
    <source>
        <dbReference type="HAMAP-Rule" id="MF_00921"/>
    </source>
</evidence>
<organism evidence="6 7">
    <name type="scientific">Megasphaera hutchinsoni</name>
    <dbReference type="NCBI Taxonomy" id="1588748"/>
    <lineage>
        <taxon>Bacteria</taxon>
        <taxon>Bacillati</taxon>
        <taxon>Bacillota</taxon>
        <taxon>Negativicutes</taxon>
        <taxon>Veillonellales</taxon>
        <taxon>Veillonellaceae</taxon>
        <taxon>Megasphaera</taxon>
    </lineage>
</organism>
<dbReference type="PANTHER" id="PTHR31756">
    <property type="entry name" value="PYRUVATE, PHOSPHATE DIKINASE REGULATORY PROTEIN 1, CHLOROPLASTIC"/>
    <property type="match status" value="1"/>
</dbReference>
<dbReference type="GO" id="GO:0005524">
    <property type="term" value="F:ATP binding"/>
    <property type="evidence" value="ECO:0007669"/>
    <property type="project" value="InterPro"/>
</dbReference>
<dbReference type="GO" id="GO:0016776">
    <property type="term" value="F:phosphotransferase activity, phosphate group as acceptor"/>
    <property type="evidence" value="ECO:0007669"/>
    <property type="project" value="UniProtKB-UniRule"/>
</dbReference>
<name>A0A134CJL0_9FIRM</name>
<comment type="function">
    <text evidence="5">Bifunctional serine/threonine kinase and phosphorylase involved in the regulation of the pyruvate, phosphate dikinase (PPDK) by catalyzing its phosphorylation/dephosphorylation.</text>
</comment>
<dbReference type="EC" id="2.7.4.27" evidence="5"/>
<comment type="similarity">
    <text evidence="5">Belongs to the pyruvate, phosphate/water dikinase regulatory protein family. PDRP subfamily.</text>
</comment>
<dbReference type="InterPro" id="IPR005177">
    <property type="entry name" value="Kinase-pyrophosphorylase"/>
</dbReference>
<dbReference type="HAMAP" id="MF_00921">
    <property type="entry name" value="PDRP"/>
    <property type="match status" value="1"/>
</dbReference>
<dbReference type="EMBL" id="LSDT01000015">
    <property type="protein sequence ID" value="KXB92317.1"/>
    <property type="molecule type" value="Genomic_DNA"/>
</dbReference>
<evidence type="ECO:0000256" key="1">
    <source>
        <dbReference type="ARBA" id="ARBA00022527"/>
    </source>
</evidence>
<dbReference type="PATRIC" id="fig|1588748.3.peg.519"/>
<evidence type="ECO:0000313" key="7">
    <source>
        <dbReference type="Proteomes" id="UP000070160"/>
    </source>
</evidence>
<dbReference type="Proteomes" id="UP000070160">
    <property type="component" value="Unassembled WGS sequence"/>
</dbReference>
<dbReference type="GO" id="GO:0004674">
    <property type="term" value="F:protein serine/threonine kinase activity"/>
    <property type="evidence" value="ECO:0007669"/>
    <property type="project" value="UniProtKB-UniRule"/>
</dbReference>
<dbReference type="STRING" id="1588748.HMPREF3182_00547"/>
<reference evidence="7" key="1">
    <citation type="submission" date="2016-01" db="EMBL/GenBank/DDBJ databases">
        <authorList>
            <person name="Mitreva M."/>
            <person name="Pepin K.H."/>
            <person name="Mihindukulasuriya K.A."/>
            <person name="Fulton R."/>
            <person name="Fronick C."/>
            <person name="O'Laughlin M."/>
            <person name="Miner T."/>
            <person name="Herter B."/>
            <person name="Rosa B.A."/>
            <person name="Cordes M."/>
            <person name="Tomlinson C."/>
            <person name="Wollam A."/>
            <person name="Palsikar V.B."/>
            <person name="Mardis E.R."/>
            <person name="Wilson R.K."/>
        </authorList>
    </citation>
    <scope>NUCLEOTIDE SEQUENCE [LARGE SCALE GENOMIC DNA]</scope>
    <source>
        <strain evidence="7">KA00182</strain>
    </source>
</reference>
<keyword evidence="2 5" id="KW-0808">Transferase</keyword>
<accession>A0A134CJL0</accession>
<dbReference type="GO" id="GO:0043531">
    <property type="term" value="F:ADP binding"/>
    <property type="evidence" value="ECO:0007669"/>
    <property type="project" value="UniProtKB-UniRule"/>
</dbReference>
<evidence type="ECO:0000256" key="2">
    <source>
        <dbReference type="ARBA" id="ARBA00022679"/>
    </source>
</evidence>
<evidence type="ECO:0000256" key="3">
    <source>
        <dbReference type="ARBA" id="ARBA00022741"/>
    </source>
</evidence>
<comment type="catalytic activity">
    <reaction evidence="5">
        <text>N(tele)-phospho-L-histidyl/O-phospho-L-threonyl-[pyruvate, phosphate dikinase] + phosphate + H(+) = N(tele)-phospho-L-histidyl/L-threonyl-[pyruvate, phosphate dikinase] + diphosphate</text>
        <dbReference type="Rhea" id="RHEA:43696"/>
        <dbReference type="Rhea" id="RHEA-COMP:10650"/>
        <dbReference type="Rhea" id="RHEA-COMP:10651"/>
        <dbReference type="ChEBI" id="CHEBI:15378"/>
        <dbReference type="ChEBI" id="CHEBI:30013"/>
        <dbReference type="ChEBI" id="CHEBI:33019"/>
        <dbReference type="ChEBI" id="CHEBI:43474"/>
        <dbReference type="ChEBI" id="CHEBI:61977"/>
        <dbReference type="ChEBI" id="CHEBI:83586"/>
        <dbReference type="EC" id="2.7.4.27"/>
    </reaction>
</comment>
<dbReference type="InterPro" id="IPR026565">
    <property type="entry name" value="PPDK_reg"/>
</dbReference>
<dbReference type="AlphaFoldDB" id="A0A134CJL0"/>
<dbReference type="EC" id="2.7.11.32" evidence="5"/>
<keyword evidence="1 5" id="KW-0723">Serine/threonine-protein kinase</keyword>